<dbReference type="SUPFAM" id="SSF47576">
    <property type="entry name" value="Calponin-homology domain, CH-domain"/>
    <property type="match status" value="1"/>
</dbReference>
<evidence type="ECO:0000256" key="1">
    <source>
        <dbReference type="ARBA" id="ARBA00004245"/>
    </source>
</evidence>
<dbReference type="GO" id="GO:0001578">
    <property type="term" value="P:microtubule bundle formation"/>
    <property type="evidence" value="ECO:0007669"/>
    <property type="project" value="TreeGrafter"/>
</dbReference>
<dbReference type="GO" id="GO:0001725">
    <property type="term" value="C:stress fiber"/>
    <property type="evidence" value="ECO:0007669"/>
    <property type="project" value="TreeGrafter"/>
</dbReference>
<dbReference type="InterPro" id="IPR036534">
    <property type="entry name" value="GAR_dom_sf"/>
</dbReference>
<dbReference type="GO" id="GO:1904825">
    <property type="term" value="P:protein localization to microtubule plus-end"/>
    <property type="evidence" value="ECO:0007669"/>
    <property type="project" value="TreeGrafter"/>
</dbReference>
<evidence type="ECO:0000256" key="4">
    <source>
        <dbReference type="ARBA" id="ARBA00038441"/>
    </source>
</evidence>
<reference evidence="7" key="1">
    <citation type="submission" date="2022-01" db="EMBL/GenBank/DDBJ databases">
        <authorList>
            <person name="King R."/>
        </authorList>
    </citation>
    <scope>NUCLEOTIDE SEQUENCE</scope>
</reference>
<feature type="domain" description="GAR" evidence="6">
    <location>
        <begin position="207"/>
        <end position="279"/>
    </location>
</feature>
<dbReference type="PANTHER" id="PTHR46756">
    <property type="entry name" value="TRANSGELIN"/>
    <property type="match status" value="1"/>
</dbReference>
<keyword evidence="2" id="KW-0963">Cytoplasm</keyword>
<evidence type="ECO:0000256" key="2">
    <source>
        <dbReference type="ARBA" id="ARBA00022490"/>
    </source>
</evidence>
<evidence type="ECO:0000256" key="3">
    <source>
        <dbReference type="ARBA" id="ARBA00023212"/>
    </source>
</evidence>
<dbReference type="SUPFAM" id="SSF143575">
    <property type="entry name" value="GAS2 domain-like"/>
    <property type="match status" value="1"/>
</dbReference>
<comment type="subcellular location">
    <subcellularLocation>
        <location evidence="1">Cytoplasm</location>
        <location evidence="1">Cytoskeleton</location>
    </subcellularLocation>
</comment>
<dbReference type="CDD" id="cd21268">
    <property type="entry name" value="CH_GAS2L1_2"/>
    <property type="match status" value="1"/>
</dbReference>
<dbReference type="GO" id="GO:0008017">
    <property type="term" value="F:microtubule binding"/>
    <property type="evidence" value="ECO:0007669"/>
    <property type="project" value="InterPro"/>
</dbReference>
<dbReference type="GO" id="GO:0051764">
    <property type="term" value="P:actin crosslink formation"/>
    <property type="evidence" value="ECO:0007669"/>
    <property type="project" value="TreeGrafter"/>
</dbReference>
<dbReference type="GO" id="GO:0051015">
    <property type="term" value="F:actin filament binding"/>
    <property type="evidence" value="ECO:0007669"/>
    <property type="project" value="TreeGrafter"/>
</dbReference>
<dbReference type="GO" id="GO:0035371">
    <property type="term" value="C:microtubule plus-end"/>
    <property type="evidence" value="ECO:0007669"/>
    <property type="project" value="TreeGrafter"/>
</dbReference>
<dbReference type="GO" id="GO:0005884">
    <property type="term" value="C:actin filament"/>
    <property type="evidence" value="ECO:0007669"/>
    <property type="project" value="TreeGrafter"/>
</dbReference>
<dbReference type="InterPro" id="IPR001715">
    <property type="entry name" value="CH_dom"/>
</dbReference>
<dbReference type="OrthoDB" id="206130at2759"/>
<keyword evidence="3" id="KW-0206">Cytoskeleton</keyword>
<dbReference type="PANTHER" id="PTHR46756:SF18">
    <property type="entry name" value="GAS2-LIKE PROTEIN PICKLED EGGS"/>
    <property type="match status" value="1"/>
</dbReference>
<sequence>MAVMVEQRPFRPFKSSEEYLDAMKEDLAEWLNNLYSDLYITVENFWDRLDTGVALCRHANNVRSYAERYITWRQNVGKSENKDAINVLKHPPVKCFNSAKQGTFFARDNVSNFIAWCRHALGIIDCLLFETDDLILLKNEKNVILCLLELARQGTKYGMPAPMLVLMEREIEKEIARTENGETVDSTSDEECEVGEAKPQIVTNDLKSLDEMVRVQVQMCKCPTQFQMVRVSEGKYRIGDTKVLIFVRLLRNHVMVRVGGGWDTLAHYLDKHDPCRCRSQHKTSVSAKLSGVKTGGPQMEIAHAKVTYERKDARKDGMAWGDQTHFQPRYLSPTH</sequence>
<organism evidence="7 8">
    <name type="scientific">Nezara viridula</name>
    <name type="common">Southern green stink bug</name>
    <name type="synonym">Cimex viridulus</name>
    <dbReference type="NCBI Taxonomy" id="85310"/>
    <lineage>
        <taxon>Eukaryota</taxon>
        <taxon>Metazoa</taxon>
        <taxon>Ecdysozoa</taxon>
        <taxon>Arthropoda</taxon>
        <taxon>Hexapoda</taxon>
        <taxon>Insecta</taxon>
        <taxon>Pterygota</taxon>
        <taxon>Neoptera</taxon>
        <taxon>Paraneoptera</taxon>
        <taxon>Hemiptera</taxon>
        <taxon>Heteroptera</taxon>
        <taxon>Panheteroptera</taxon>
        <taxon>Pentatomomorpha</taxon>
        <taxon>Pentatomoidea</taxon>
        <taxon>Pentatomidae</taxon>
        <taxon>Pentatominae</taxon>
        <taxon>Nezara</taxon>
    </lineage>
</organism>
<dbReference type="GO" id="GO:0005737">
    <property type="term" value="C:cytoplasm"/>
    <property type="evidence" value="ECO:0007669"/>
    <property type="project" value="TreeGrafter"/>
</dbReference>
<accession>A0A9P0MN47</accession>
<feature type="domain" description="Calponin-homology (CH)" evidence="5">
    <location>
        <begin position="23"/>
        <end position="150"/>
    </location>
</feature>
<name>A0A9P0MN47_NEZVI</name>
<dbReference type="Proteomes" id="UP001152798">
    <property type="component" value="Chromosome 4"/>
</dbReference>
<comment type="similarity">
    <text evidence="4">Belongs to the GAS2 family.</text>
</comment>
<dbReference type="Gene3D" id="1.10.418.10">
    <property type="entry name" value="Calponin-like domain"/>
    <property type="match status" value="1"/>
</dbReference>
<dbReference type="EMBL" id="OV725080">
    <property type="protein sequence ID" value="CAH1398740.1"/>
    <property type="molecule type" value="Genomic_DNA"/>
</dbReference>
<dbReference type="Pfam" id="PF00307">
    <property type="entry name" value="CH"/>
    <property type="match status" value="1"/>
</dbReference>
<dbReference type="AlphaFoldDB" id="A0A9P0MN47"/>
<protein>
    <recommendedName>
        <fullName evidence="9">GAS2-like protein 1</fullName>
    </recommendedName>
</protein>
<dbReference type="Pfam" id="PF02187">
    <property type="entry name" value="GAS2"/>
    <property type="match status" value="1"/>
</dbReference>
<keyword evidence="8" id="KW-1185">Reference proteome</keyword>
<gene>
    <name evidence="7" type="ORF">NEZAVI_LOCUS8333</name>
</gene>
<dbReference type="InterPro" id="IPR036872">
    <property type="entry name" value="CH_dom_sf"/>
</dbReference>
<evidence type="ECO:0000313" key="7">
    <source>
        <dbReference type="EMBL" id="CAH1398740.1"/>
    </source>
</evidence>
<evidence type="ECO:0008006" key="9">
    <source>
        <dbReference type="Google" id="ProtNLM"/>
    </source>
</evidence>
<evidence type="ECO:0000259" key="5">
    <source>
        <dbReference type="SMART" id="SM00033"/>
    </source>
</evidence>
<dbReference type="GO" id="GO:0008093">
    <property type="term" value="F:cytoskeletal anchor activity"/>
    <property type="evidence" value="ECO:0007669"/>
    <property type="project" value="TreeGrafter"/>
</dbReference>
<evidence type="ECO:0000259" key="6">
    <source>
        <dbReference type="SMART" id="SM00243"/>
    </source>
</evidence>
<dbReference type="SMART" id="SM00033">
    <property type="entry name" value="CH"/>
    <property type="match status" value="1"/>
</dbReference>
<dbReference type="SMART" id="SM00243">
    <property type="entry name" value="GAS2"/>
    <property type="match status" value="1"/>
</dbReference>
<proteinExistence type="inferred from homology"/>
<evidence type="ECO:0000313" key="8">
    <source>
        <dbReference type="Proteomes" id="UP001152798"/>
    </source>
</evidence>
<dbReference type="InterPro" id="IPR003108">
    <property type="entry name" value="GAR_dom"/>
</dbReference>
<dbReference type="Gene3D" id="3.30.920.20">
    <property type="entry name" value="Gas2-like domain"/>
    <property type="match status" value="1"/>
</dbReference>
<dbReference type="GO" id="GO:0031110">
    <property type="term" value="P:regulation of microtubule polymerization or depolymerization"/>
    <property type="evidence" value="ECO:0007669"/>
    <property type="project" value="TreeGrafter"/>
</dbReference>